<dbReference type="RefSeq" id="WP_262399360.1">
    <property type="nucleotide sequence ID" value="NZ_JACRTB010000006.1"/>
</dbReference>
<feature type="transmembrane region" description="Helical" evidence="3">
    <location>
        <begin position="145"/>
        <end position="167"/>
    </location>
</feature>
<dbReference type="Pfam" id="PF07155">
    <property type="entry name" value="ECF-ribofla_trS"/>
    <property type="match status" value="1"/>
</dbReference>
<accession>A0ABR7NHB7</accession>
<keyword evidence="2 3" id="KW-1133">Transmembrane helix</keyword>
<evidence type="ECO:0000313" key="5">
    <source>
        <dbReference type="Proteomes" id="UP000658131"/>
    </source>
</evidence>
<dbReference type="PANTHER" id="PTHR37815">
    <property type="entry name" value="UPF0397 PROTEIN BC_2624-RELATED"/>
    <property type="match status" value="1"/>
</dbReference>
<evidence type="ECO:0000256" key="3">
    <source>
        <dbReference type="SAM" id="Phobius"/>
    </source>
</evidence>
<feature type="transmembrane region" description="Helical" evidence="3">
    <location>
        <begin position="38"/>
        <end position="66"/>
    </location>
</feature>
<feature type="transmembrane region" description="Helical" evidence="3">
    <location>
        <begin position="72"/>
        <end position="96"/>
    </location>
</feature>
<name>A0ABR7NHB7_9FIRM</name>
<comment type="caution">
    <text evidence="4">The sequence shown here is derived from an EMBL/GenBank/DDBJ whole genome shotgun (WGS) entry which is preliminary data.</text>
</comment>
<evidence type="ECO:0000313" key="4">
    <source>
        <dbReference type="EMBL" id="MBC8575760.1"/>
    </source>
</evidence>
<reference evidence="4 5" key="1">
    <citation type="submission" date="2020-08" db="EMBL/GenBank/DDBJ databases">
        <title>Genome public.</title>
        <authorList>
            <person name="Liu C."/>
            <person name="Sun Q."/>
        </authorList>
    </citation>
    <scope>NUCLEOTIDE SEQUENCE [LARGE SCALE GENOMIC DNA]</scope>
    <source>
        <strain evidence="4 5">BX1</strain>
    </source>
</reference>
<evidence type="ECO:0000256" key="1">
    <source>
        <dbReference type="ARBA" id="ARBA00022692"/>
    </source>
</evidence>
<organism evidence="4 5">
    <name type="scientific">Yanshouia hominis</name>
    <dbReference type="NCBI Taxonomy" id="2763673"/>
    <lineage>
        <taxon>Bacteria</taxon>
        <taxon>Bacillati</taxon>
        <taxon>Bacillota</taxon>
        <taxon>Clostridia</taxon>
        <taxon>Eubacteriales</taxon>
        <taxon>Oscillospiraceae</taxon>
        <taxon>Yanshouia</taxon>
    </lineage>
</organism>
<feature type="transmembrane region" description="Helical" evidence="3">
    <location>
        <begin position="105"/>
        <end position="125"/>
    </location>
</feature>
<evidence type="ECO:0000256" key="2">
    <source>
        <dbReference type="ARBA" id="ARBA00022989"/>
    </source>
</evidence>
<dbReference type="EMBL" id="JACRTB010000006">
    <property type="protein sequence ID" value="MBC8575760.1"/>
    <property type="molecule type" value="Genomic_DNA"/>
</dbReference>
<feature type="transmembrane region" description="Helical" evidence="3">
    <location>
        <begin position="6"/>
        <end position="26"/>
    </location>
</feature>
<protein>
    <submittedName>
        <fullName evidence="4">ECF transporter S component</fullName>
    </submittedName>
</protein>
<sequence>MKSHANIYRLCAIGVLSAMVFVANFFSIPLPFEARVHFGNVFCVLSGLLLGPVSGGLCAGLGGFFYDLTNPIYAAGAPVTFLMKFVIGFVAGVIAFRGGRRSESFAVNLTGAAAGSIAYVVVYLAKNFIEQYFFLRNPMETVTAALIVKGSSSLVNAVVAVVVSMLLRPVFLAAMRSSGIDEKLARES</sequence>
<keyword evidence="5" id="KW-1185">Reference proteome</keyword>
<dbReference type="InterPro" id="IPR009825">
    <property type="entry name" value="ECF_substrate-spec-like"/>
</dbReference>
<dbReference type="PANTHER" id="PTHR37815:SF3">
    <property type="entry name" value="UPF0397 PROTEIN SPR0429"/>
    <property type="match status" value="1"/>
</dbReference>
<dbReference type="Proteomes" id="UP000658131">
    <property type="component" value="Unassembled WGS sequence"/>
</dbReference>
<proteinExistence type="predicted"/>
<keyword evidence="1 3" id="KW-0812">Transmembrane</keyword>
<keyword evidence="3" id="KW-0472">Membrane</keyword>
<dbReference type="Gene3D" id="1.10.1760.20">
    <property type="match status" value="1"/>
</dbReference>
<gene>
    <name evidence="4" type="ORF">H8717_04940</name>
</gene>